<proteinExistence type="predicted"/>
<dbReference type="Pfam" id="PF12079">
    <property type="entry name" value="DUF3558"/>
    <property type="match status" value="1"/>
</dbReference>
<keyword evidence="2" id="KW-1185">Reference proteome</keyword>
<dbReference type="PROSITE" id="PS51257">
    <property type="entry name" value="PROKAR_LIPOPROTEIN"/>
    <property type="match status" value="1"/>
</dbReference>
<reference evidence="1" key="1">
    <citation type="submission" date="2022-06" db="EMBL/GenBank/DDBJ databases">
        <title>Novel species in genus nocardia.</title>
        <authorList>
            <person name="Li F."/>
        </authorList>
    </citation>
    <scope>NUCLEOTIDE SEQUENCE</scope>
    <source>
        <strain evidence="1">CDC141</strain>
    </source>
</reference>
<dbReference type="EMBL" id="JAMRXG010000004">
    <property type="protein sequence ID" value="MCM6773944.1"/>
    <property type="molecule type" value="Genomic_DNA"/>
</dbReference>
<dbReference type="Proteomes" id="UP001139157">
    <property type="component" value="Unassembled WGS sequence"/>
</dbReference>
<dbReference type="InterPro" id="IPR024520">
    <property type="entry name" value="DUF3558"/>
</dbReference>
<sequence length="183" mass="19419">MGVRWVGVALGVVALVAGCGKSGGGGTGTTTSSAAATTTTTQAAALWDPCTLPESALRSSGLDPASKQTGLFGDQFPGSKTCAWRSDAKWYDLSVYSINRTLQEVRERPDFEQFTPTTVGSHEAVQFFETTDPGRQRCGLAVGLKQGIVIFQTLTRYSAGKQGDPCVEARRHADDLVKFLPAN</sequence>
<accession>A0A9X2E529</accession>
<evidence type="ECO:0000313" key="1">
    <source>
        <dbReference type="EMBL" id="MCM6773944.1"/>
    </source>
</evidence>
<protein>
    <submittedName>
        <fullName evidence="1">DUF3558 domain-containing protein</fullName>
    </submittedName>
</protein>
<dbReference type="AlphaFoldDB" id="A0A9X2E529"/>
<name>A0A9X2E529_9NOCA</name>
<evidence type="ECO:0000313" key="2">
    <source>
        <dbReference type="Proteomes" id="UP001139157"/>
    </source>
</evidence>
<comment type="caution">
    <text evidence="1">The sequence shown here is derived from an EMBL/GenBank/DDBJ whole genome shotgun (WGS) entry which is preliminary data.</text>
</comment>
<organism evidence="1 2">
    <name type="scientific">Nocardia pulmonis</name>
    <dbReference type="NCBI Taxonomy" id="2951408"/>
    <lineage>
        <taxon>Bacteria</taxon>
        <taxon>Bacillati</taxon>
        <taxon>Actinomycetota</taxon>
        <taxon>Actinomycetes</taxon>
        <taxon>Mycobacteriales</taxon>
        <taxon>Nocardiaceae</taxon>
        <taxon>Nocardia</taxon>
    </lineage>
</organism>
<gene>
    <name evidence="1" type="ORF">NDR86_10720</name>
</gene>